<name>A0A2Z6P4W2_TRISU</name>
<evidence type="ECO:0000313" key="1">
    <source>
        <dbReference type="EMBL" id="GAU38729.1"/>
    </source>
</evidence>
<proteinExistence type="predicted"/>
<dbReference type="InterPro" id="IPR044607">
    <property type="entry name" value="RKD-like"/>
</dbReference>
<dbReference type="PANTHER" id="PTHR46373:SF20">
    <property type="entry name" value="PROTEIN RKD1"/>
    <property type="match status" value="1"/>
</dbReference>
<evidence type="ECO:0000313" key="2">
    <source>
        <dbReference type="Proteomes" id="UP000242715"/>
    </source>
</evidence>
<dbReference type="Proteomes" id="UP000242715">
    <property type="component" value="Unassembled WGS sequence"/>
</dbReference>
<dbReference type="GO" id="GO:0003700">
    <property type="term" value="F:DNA-binding transcription factor activity"/>
    <property type="evidence" value="ECO:0007669"/>
    <property type="project" value="InterPro"/>
</dbReference>
<accession>A0A2Z6P4W2</accession>
<dbReference type="AlphaFoldDB" id="A0A2Z6P4W2"/>
<dbReference type="EMBL" id="DF973728">
    <property type="protein sequence ID" value="GAU38729.1"/>
    <property type="molecule type" value="Genomic_DNA"/>
</dbReference>
<protein>
    <submittedName>
        <fullName evidence="1">Uncharacterized protein</fullName>
    </submittedName>
</protein>
<sequence length="200" mass="23446">MEEPKPLVVGSSNYHDNQFSYSGDNSGQYFTMNYYDDDIFHSLDASLSIEPTPNMQLQLQDIDFDDVNEGFLGWNEMFLNLNADADIDFDTFFDSEKEYLCCTDIEIKKEVVEEMGKKEGPLGDKELRNAIEMLEKEKKLVEEMPDMELEHRTKRLRQACFKANYKKRKLMEQEEKLVVLRQYMDNCTVVQSFCNFCAVN</sequence>
<reference evidence="2" key="1">
    <citation type="journal article" date="2017" name="Front. Plant Sci.">
        <title>Climate Clever Clovers: New Paradigm to Reduce the Environmental Footprint of Ruminants by Breeding Low Methanogenic Forages Utilizing Haplotype Variation.</title>
        <authorList>
            <person name="Kaur P."/>
            <person name="Appels R."/>
            <person name="Bayer P.E."/>
            <person name="Keeble-Gagnere G."/>
            <person name="Wang J."/>
            <person name="Hirakawa H."/>
            <person name="Shirasawa K."/>
            <person name="Vercoe P."/>
            <person name="Stefanova K."/>
            <person name="Durmic Z."/>
            <person name="Nichols P."/>
            <person name="Revell C."/>
            <person name="Isobe S.N."/>
            <person name="Edwards D."/>
            <person name="Erskine W."/>
        </authorList>
    </citation>
    <scope>NUCLEOTIDE SEQUENCE [LARGE SCALE GENOMIC DNA]</scope>
    <source>
        <strain evidence="2">cv. Daliak</strain>
    </source>
</reference>
<organism evidence="1 2">
    <name type="scientific">Trifolium subterraneum</name>
    <name type="common">Subterranean clover</name>
    <dbReference type="NCBI Taxonomy" id="3900"/>
    <lineage>
        <taxon>Eukaryota</taxon>
        <taxon>Viridiplantae</taxon>
        <taxon>Streptophyta</taxon>
        <taxon>Embryophyta</taxon>
        <taxon>Tracheophyta</taxon>
        <taxon>Spermatophyta</taxon>
        <taxon>Magnoliopsida</taxon>
        <taxon>eudicotyledons</taxon>
        <taxon>Gunneridae</taxon>
        <taxon>Pentapetalae</taxon>
        <taxon>rosids</taxon>
        <taxon>fabids</taxon>
        <taxon>Fabales</taxon>
        <taxon>Fabaceae</taxon>
        <taxon>Papilionoideae</taxon>
        <taxon>50 kb inversion clade</taxon>
        <taxon>NPAAA clade</taxon>
        <taxon>Hologalegina</taxon>
        <taxon>IRL clade</taxon>
        <taxon>Trifolieae</taxon>
        <taxon>Trifolium</taxon>
    </lineage>
</organism>
<dbReference type="OrthoDB" id="6270329at2759"/>
<gene>
    <name evidence="1" type="ORF">TSUD_208400</name>
</gene>
<dbReference type="PANTHER" id="PTHR46373">
    <property type="entry name" value="PROTEIN RKD4"/>
    <property type="match status" value="1"/>
</dbReference>
<keyword evidence="2" id="KW-1185">Reference proteome</keyword>